<accession>A0ABQ6F854</accession>
<organism evidence="4 5">
    <name type="scientific">Zoogloea oryzae</name>
    <dbReference type="NCBI Taxonomy" id="310767"/>
    <lineage>
        <taxon>Bacteria</taxon>
        <taxon>Pseudomonadati</taxon>
        <taxon>Pseudomonadota</taxon>
        <taxon>Betaproteobacteria</taxon>
        <taxon>Rhodocyclales</taxon>
        <taxon>Zoogloeaceae</taxon>
        <taxon>Zoogloea</taxon>
    </lineage>
</organism>
<evidence type="ECO:0000259" key="2">
    <source>
        <dbReference type="PROSITE" id="PS50112"/>
    </source>
</evidence>
<feature type="domain" description="PAS" evidence="2">
    <location>
        <begin position="204"/>
        <end position="259"/>
    </location>
</feature>
<dbReference type="SMART" id="SM00267">
    <property type="entry name" value="GGDEF"/>
    <property type="match status" value="1"/>
</dbReference>
<dbReference type="SUPFAM" id="SSF55073">
    <property type="entry name" value="Nucleotide cyclase"/>
    <property type="match status" value="1"/>
</dbReference>
<dbReference type="Proteomes" id="UP001157167">
    <property type="component" value="Unassembled WGS sequence"/>
</dbReference>
<evidence type="ECO:0000259" key="3">
    <source>
        <dbReference type="PROSITE" id="PS50887"/>
    </source>
</evidence>
<dbReference type="Pfam" id="PF00990">
    <property type="entry name" value="GGDEF"/>
    <property type="match status" value="1"/>
</dbReference>
<proteinExistence type="predicted"/>
<gene>
    <name evidence="4" type="ORF">GCM10007933_04230</name>
</gene>
<keyword evidence="1" id="KW-1133">Transmembrane helix</keyword>
<dbReference type="InterPro" id="IPR043128">
    <property type="entry name" value="Rev_trsase/Diguanyl_cyclase"/>
</dbReference>
<dbReference type="NCBIfam" id="TIGR00254">
    <property type="entry name" value="GGDEF"/>
    <property type="match status" value="1"/>
</dbReference>
<dbReference type="RefSeq" id="WP_284186531.1">
    <property type="nucleotide sequence ID" value="NZ_BSPX01000003.1"/>
</dbReference>
<dbReference type="SUPFAM" id="SSF55785">
    <property type="entry name" value="PYP-like sensor domain (PAS domain)"/>
    <property type="match status" value="1"/>
</dbReference>
<feature type="transmembrane region" description="Helical" evidence="1">
    <location>
        <begin position="12"/>
        <end position="33"/>
    </location>
</feature>
<comment type="caution">
    <text evidence="4">The sequence shown here is derived from an EMBL/GenBank/DDBJ whole genome shotgun (WGS) entry which is preliminary data.</text>
</comment>
<evidence type="ECO:0008006" key="6">
    <source>
        <dbReference type="Google" id="ProtNLM"/>
    </source>
</evidence>
<evidence type="ECO:0000256" key="1">
    <source>
        <dbReference type="SAM" id="Phobius"/>
    </source>
</evidence>
<dbReference type="EMBL" id="BSPX01000003">
    <property type="protein sequence ID" value="GLT20971.1"/>
    <property type="molecule type" value="Genomic_DNA"/>
</dbReference>
<feature type="transmembrane region" description="Helical" evidence="1">
    <location>
        <begin position="175"/>
        <end position="195"/>
    </location>
</feature>
<dbReference type="PROSITE" id="PS50887">
    <property type="entry name" value="GGDEF"/>
    <property type="match status" value="1"/>
</dbReference>
<evidence type="ECO:0000313" key="4">
    <source>
        <dbReference type="EMBL" id="GLT20971.1"/>
    </source>
</evidence>
<keyword evidence="1" id="KW-0472">Membrane</keyword>
<evidence type="ECO:0000313" key="5">
    <source>
        <dbReference type="Proteomes" id="UP001157167"/>
    </source>
</evidence>
<sequence>MTTRRSNFLSSRVFWAIAVVFCAIEGAILALAYERNIDQIELSDQVALVRESTIVVWRLAAGSSVVSGSEFPDNPTVTDPQFVWLTAALQGLRTGGEVQGLDGTIFHLFPIEAADTRHTLTDAIVRWSSFLRLHTHAPGASTAYEELRALGPTLAGLGIHLAEKRDEASRAAMRLVILALGTSVLAFVIVGTLLIRQTRRFERSGQLMRSMMNQIGAGVCILGSTDKIADANRAACRMLGRPRRELRGKRLDEILQENDGVWTGERPDGMPLAIERIPGMIQSEKGPLRIVTLLDITARHLTNECLQHLANHDPLTGLPNRGFLEGYFTRELARSSKQGLVLGVAALDLDGFKPVNDTYGHAVGDELLVQIAQRFTSALRISDLIARTGGDEFVGIFPDVGNRESLSFLGERLLGVFDHPFQVRGHVISLTGSIGLAIAPDDGEDQDSLVRAADAAMYRAKQSGRRRLQLTAVGTPGRAA</sequence>
<dbReference type="Gene3D" id="3.30.70.270">
    <property type="match status" value="1"/>
</dbReference>
<dbReference type="Pfam" id="PF13188">
    <property type="entry name" value="PAS_8"/>
    <property type="match status" value="1"/>
</dbReference>
<dbReference type="CDD" id="cd01949">
    <property type="entry name" value="GGDEF"/>
    <property type="match status" value="1"/>
</dbReference>
<name>A0ABQ6F854_9RHOO</name>
<dbReference type="PANTHER" id="PTHR44757">
    <property type="entry name" value="DIGUANYLATE CYCLASE DGCP"/>
    <property type="match status" value="1"/>
</dbReference>
<keyword evidence="1" id="KW-0812">Transmembrane</keyword>
<dbReference type="InterPro" id="IPR052155">
    <property type="entry name" value="Biofilm_reg_signaling"/>
</dbReference>
<dbReference type="InterPro" id="IPR000014">
    <property type="entry name" value="PAS"/>
</dbReference>
<feature type="domain" description="GGDEF" evidence="3">
    <location>
        <begin position="340"/>
        <end position="473"/>
    </location>
</feature>
<keyword evidence="5" id="KW-1185">Reference proteome</keyword>
<dbReference type="PANTHER" id="PTHR44757:SF2">
    <property type="entry name" value="BIOFILM ARCHITECTURE MAINTENANCE PROTEIN MBAA"/>
    <property type="match status" value="1"/>
</dbReference>
<dbReference type="Gene3D" id="3.30.450.20">
    <property type="entry name" value="PAS domain"/>
    <property type="match status" value="1"/>
</dbReference>
<dbReference type="InterPro" id="IPR029787">
    <property type="entry name" value="Nucleotide_cyclase"/>
</dbReference>
<reference evidence="5" key="1">
    <citation type="journal article" date="2019" name="Int. J. Syst. Evol. Microbiol.">
        <title>The Global Catalogue of Microorganisms (GCM) 10K type strain sequencing project: providing services to taxonomists for standard genome sequencing and annotation.</title>
        <authorList>
            <consortium name="The Broad Institute Genomics Platform"/>
            <consortium name="The Broad Institute Genome Sequencing Center for Infectious Disease"/>
            <person name="Wu L."/>
            <person name="Ma J."/>
        </authorList>
    </citation>
    <scope>NUCLEOTIDE SEQUENCE [LARGE SCALE GENOMIC DNA]</scope>
    <source>
        <strain evidence="5">NBRC 102407</strain>
    </source>
</reference>
<dbReference type="PROSITE" id="PS50112">
    <property type="entry name" value="PAS"/>
    <property type="match status" value="1"/>
</dbReference>
<dbReference type="InterPro" id="IPR000160">
    <property type="entry name" value="GGDEF_dom"/>
</dbReference>
<dbReference type="CDD" id="cd00130">
    <property type="entry name" value="PAS"/>
    <property type="match status" value="1"/>
</dbReference>
<dbReference type="SMART" id="SM00091">
    <property type="entry name" value="PAS"/>
    <property type="match status" value="1"/>
</dbReference>
<protein>
    <recommendedName>
        <fullName evidence="6">Diguanylate cyclase</fullName>
    </recommendedName>
</protein>
<dbReference type="InterPro" id="IPR035965">
    <property type="entry name" value="PAS-like_dom_sf"/>
</dbReference>